<dbReference type="AlphaFoldDB" id="A0A518V3B3"/>
<sequence length="165" mass="17686">MKKNRIVSFLTAFALVAVIPLSVSATTPNVLEKTKESQATVSHQSGESKAVSGAKGGRFEPLKTRKPVDGQKIGNRTQDDFEFDIPAGFGWVKVYVMNTGDTDINVTVTDSKGKEVMGGVAKPGKPFDEKGSSPWKTGLHTVSVTSVEDMSGKVSVKIAETKREL</sequence>
<protein>
    <submittedName>
        <fullName evidence="3">Uncharacterized protein</fullName>
    </submittedName>
</protein>
<dbReference type="OrthoDB" id="2665927at2"/>
<dbReference type="EMBL" id="CP033464">
    <property type="protein sequence ID" value="QDX91487.1"/>
    <property type="molecule type" value="Genomic_DNA"/>
</dbReference>
<feature type="compositionally biased region" description="Polar residues" evidence="1">
    <location>
        <begin position="37"/>
        <end position="47"/>
    </location>
</feature>
<reference evidence="3 4" key="1">
    <citation type="submission" date="2018-11" db="EMBL/GenBank/DDBJ databases">
        <title>Phylogenetic determinants of toxin gene distribution in genomes of Brevibacillus laterosporus.</title>
        <authorList>
            <person name="Glare T.R."/>
            <person name="Durrant A."/>
            <person name="Berry C."/>
            <person name="Palma L."/>
            <person name="Ormskirk M."/>
            <person name="Cox M.O."/>
        </authorList>
    </citation>
    <scope>NUCLEOTIDE SEQUENCE [LARGE SCALE GENOMIC DNA]</scope>
    <source>
        <strain evidence="3 4">1821L</strain>
    </source>
</reference>
<feature type="compositionally biased region" description="Basic and acidic residues" evidence="1">
    <location>
        <begin position="57"/>
        <end position="69"/>
    </location>
</feature>
<feature type="chain" id="PRO_5022695079" evidence="2">
    <location>
        <begin position="26"/>
        <end position="165"/>
    </location>
</feature>
<keyword evidence="4" id="KW-1185">Reference proteome</keyword>
<gene>
    <name evidence="3" type="ORF">EEL30_03300</name>
</gene>
<evidence type="ECO:0000313" key="3">
    <source>
        <dbReference type="EMBL" id="QDX91487.1"/>
    </source>
</evidence>
<keyword evidence="2" id="KW-0732">Signal</keyword>
<feature type="region of interest" description="Disordered" evidence="1">
    <location>
        <begin position="34"/>
        <end position="76"/>
    </location>
</feature>
<feature type="signal peptide" evidence="2">
    <location>
        <begin position="1"/>
        <end position="25"/>
    </location>
</feature>
<accession>A0A518V3B3</accession>
<organism evidence="3 4">
    <name type="scientific">Brevibacillus laterosporus</name>
    <name type="common">Bacillus laterosporus</name>
    <dbReference type="NCBI Taxonomy" id="1465"/>
    <lineage>
        <taxon>Bacteria</taxon>
        <taxon>Bacillati</taxon>
        <taxon>Bacillota</taxon>
        <taxon>Bacilli</taxon>
        <taxon>Bacillales</taxon>
        <taxon>Paenibacillaceae</taxon>
        <taxon>Brevibacillus</taxon>
    </lineage>
</organism>
<evidence type="ECO:0000256" key="2">
    <source>
        <dbReference type="SAM" id="SignalP"/>
    </source>
</evidence>
<evidence type="ECO:0000256" key="1">
    <source>
        <dbReference type="SAM" id="MobiDB-lite"/>
    </source>
</evidence>
<name>A0A518V3B3_BRELA</name>
<dbReference type="Proteomes" id="UP000319432">
    <property type="component" value="Chromosome"/>
</dbReference>
<evidence type="ECO:0000313" key="4">
    <source>
        <dbReference type="Proteomes" id="UP000319432"/>
    </source>
</evidence>
<proteinExistence type="predicted"/>